<comment type="caution">
    <text evidence="3">The sequence shown here is derived from an EMBL/GenBank/DDBJ whole genome shotgun (WGS) entry which is preliminary data.</text>
</comment>
<protein>
    <recommendedName>
        <fullName evidence="2">Argonaute linker 1 domain-containing protein</fullName>
    </recommendedName>
</protein>
<dbReference type="SUPFAM" id="SSF101690">
    <property type="entry name" value="PAZ domain"/>
    <property type="match status" value="1"/>
</dbReference>
<reference evidence="3 4" key="1">
    <citation type="journal article" date="2018" name="IMA Fungus">
        <title>IMA Genome-F 9: Draft genome sequence of Annulohypoxylon stygium, Aspergillus mulundensis, Berkeleyomyces basicola (syn. Thielaviopsis basicola), Ceratocystis smalleyi, two Cercospora beticola strains, Coleophoma cylindrospora, Fusarium fracticaudum, Phialophora cf. hyalina, and Morchella septimelata.</title>
        <authorList>
            <person name="Wingfield B.D."/>
            <person name="Bills G.F."/>
            <person name="Dong Y."/>
            <person name="Huang W."/>
            <person name="Nel W.J."/>
            <person name="Swalarsk-Parry B.S."/>
            <person name="Vaghefi N."/>
            <person name="Wilken P.M."/>
            <person name="An Z."/>
            <person name="de Beer Z.W."/>
            <person name="De Vos L."/>
            <person name="Chen L."/>
            <person name="Duong T.A."/>
            <person name="Gao Y."/>
            <person name="Hammerbacher A."/>
            <person name="Kikkert J.R."/>
            <person name="Li Y."/>
            <person name="Li H."/>
            <person name="Li K."/>
            <person name="Li Q."/>
            <person name="Liu X."/>
            <person name="Ma X."/>
            <person name="Naidoo K."/>
            <person name="Pethybridge S.J."/>
            <person name="Sun J."/>
            <person name="Steenkamp E.T."/>
            <person name="van der Nest M.A."/>
            <person name="van Wyk S."/>
            <person name="Wingfield M.J."/>
            <person name="Xiong C."/>
            <person name="Yue Q."/>
            <person name="Zhang X."/>
        </authorList>
    </citation>
    <scope>NUCLEOTIDE SEQUENCE [LARGE SCALE GENOMIC DNA]</scope>
    <source>
        <strain evidence="3 4">BP 5553</strain>
    </source>
</reference>
<feature type="region of interest" description="Disordered" evidence="1">
    <location>
        <begin position="208"/>
        <end position="246"/>
    </location>
</feature>
<keyword evidence="4" id="KW-1185">Reference proteome</keyword>
<evidence type="ECO:0000313" key="4">
    <source>
        <dbReference type="Proteomes" id="UP000254866"/>
    </source>
</evidence>
<gene>
    <name evidence="3" type="ORF">BP5553_10417</name>
</gene>
<dbReference type="STRING" id="2656787.A0A370T9A4"/>
<dbReference type="AlphaFoldDB" id="A0A370T9A4"/>
<dbReference type="InterPro" id="IPR014811">
    <property type="entry name" value="ArgoL1"/>
</dbReference>
<evidence type="ECO:0000259" key="2">
    <source>
        <dbReference type="SMART" id="SM01163"/>
    </source>
</evidence>
<feature type="compositionally biased region" description="Polar residues" evidence="1">
    <location>
        <begin position="231"/>
        <end position="246"/>
    </location>
</feature>
<dbReference type="Pfam" id="PF08699">
    <property type="entry name" value="ArgoL1"/>
    <property type="match status" value="1"/>
</dbReference>
<dbReference type="Proteomes" id="UP000254866">
    <property type="component" value="Unassembled WGS sequence"/>
</dbReference>
<proteinExistence type="predicted"/>
<dbReference type="SMART" id="SM01163">
    <property type="entry name" value="DUF1785"/>
    <property type="match status" value="1"/>
</dbReference>
<dbReference type="RefSeq" id="XP_031864747.1">
    <property type="nucleotide sequence ID" value="XM_032019040.1"/>
</dbReference>
<accession>A0A370T9A4</accession>
<evidence type="ECO:0000313" key="3">
    <source>
        <dbReference type="EMBL" id="RDL30139.1"/>
    </source>
</evidence>
<dbReference type="EMBL" id="NPIC01000016">
    <property type="protein sequence ID" value="RDL30139.1"/>
    <property type="molecule type" value="Genomic_DNA"/>
</dbReference>
<feature type="domain" description="Argonaute linker 1" evidence="2">
    <location>
        <begin position="114"/>
        <end position="172"/>
    </location>
</feature>
<evidence type="ECO:0000256" key="1">
    <source>
        <dbReference type="SAM" id="MobiDB-lite"/>
    </source>
</evidence>
<name>A0A370T9A4_9HELO</name>
<dbReference type="InterPro" id="IPR036085">
    <property type="entry name" value="PAZ_dom_sf"/>
</dbReference>
<dbReference type="OrthoDB" id="10252740at2759"/>
<dbReference type="GeneID" id="43603266"/>
<organism evidence="3 4">
    <name type="scientific">Venustampulla echinocandica</name>
    <dbReference type="NCBI Taxonomy" id="2656787"/>
    <lineage>
        <taxon>Eukaryota</taxon>
        <taxon>Fungi</taxon>
        <taxon>Dikarya</taxon>
        <taxon>Ascomycota</taxon>
        <taxon>Pezizomycotina</taxon>
        <taxon>Leotiomycetes</taxon>
        <taxon>Helotiales</taxon>
        <taxon>Pleuroascaceae</taxon>
        <taxon>Venustampulla</taxon>
    </lineage>
</organism>
<sequence>MDIENAYMKNSTGIGAMGNLALTSQFPQRPSHGIQGKRIAVYANCIKVIAESNLSLTRYNIEATCLPPGRKLRSGGRENLSATNPDPTFPGKEELLHALNAVLAHYLAAHDTVTTMGGNKHYSISRSQQNAYNIWPRGRGIEAFRGFYQSVRPATGGLLLNVNVTNGIFLELISLDRLFPALGTGNKATPQKKMRLVRVKITRIAPKRSKKTGEEFPRIKTAAMSPISPRSRLTAQAQKVSSLDGR</sequence>